<dbReference type="InterPro" id="IPR002656">
    <property type="entry name" value="Acyl_transf_3_dom"/>
</dbReference>
<evidence type="ECO:0000313" key="4">
    <source>
        <dbReference type="Proteomes" id="UP000251205"/>
    </source>
</evidence>
<dbReference type="Pfam" id="PF01757">
    <property type="entry name" value="Acyl_transf_3"/>
    <property type="match status" value="1"/>
</dbReference>
<dbReference type="Proteomes" id="UP000251205">
    <property type="component" value="Unassembled WGS sequence"/>
</dbReference>
<dbReference type="AlphaFoldDB" id="A0A329Y829"/>
<feature type="transmembrane region" description="Helical" evidence="1">
    <location>
        <begin position="151"/>
        <end position="169"/>
    </location>
</feature>
<evidence type="ECO:0000259" key="2">
    <source>
        <dbReference type="Pfam" id="PF01757"/>
    </source>
</evidence>
<dbReference type="GO" id="GO:0016747">
    <property type="term" value="F:acyltransferase activity, transferring groups other than amino-acyl groups"/>
    <property type="evidence" value="ECO:0007669"/>
    <property type="project" value="InterPro"/>
</dbReference>
<sequence>MKTLYGIQYLRAFAALAVVFFHAAERSGGHFRIGAAGVDVFFVISGFIMWTMSERRPVTPLRFVLDRLQRIVPSYWIVTAIMIGGAIVGLFPNLKLTASHILGSLLFIPLRSPNDSNEIWPVLVQGWTLNFEMFFYVIFAACLFLPQRLRLGSLIGVFVAFVIAGAIIHPQSPLLVTYTRPIILEFVAGAVLGQLWLKGNIPGFGLGLTLMVAAIGGFAAIEILGLEFNEITCGPLAIALVLGMVSVERSGRLPQIVPLTYLGNGSYSIYLWHTLAISVVVKFGTSTQIPSDVVAFLGAIAGTVLGIFAYELVEKPLRNLLRNFSWRRTRPSPA</sequence>
<dbReference type="InterPro" id="IPR050879">
    <property type="entry name" value="Acyltransferase_3"/>
</dbReference>
<keyword evidence="1" id="KW-1133">Transmembrane helix</keyword>
<feature type="transmembrane region" description="Helical" evidence="1">
    <location>
        <begin position="175"/>
        <end position="197"/>
    </location>
</feature>
<keyword evidence="3" id="KW-0012">Acyltransferase</keyword>
<dbReference type="EMBL" id="QMKK01000054">
    <property type="protein sequence ID" value="RAX38072.1"/>
    <property type="molecule type" value="Genomic_DNA"/>
</dbReference>
<feature type="transmembrane region" description="Helical" evidence="1">
    <location>
        <begin position="293"/>
        <end position="313"/>
    </location>
</feature>
<feature type="transmembrane region" description="Helical" evidence="1">
    <location>
        <begin position="259"/>
        <end position="281"/>
    </location>
</feature>
<feature type="transmembrane region" description="Helical" evidence="1">
    <location>
        <begin position="204"/>
        <end position="225"/>
    </location>
</feature>
<dbReference type="PANTHER" id="PTHR23028">
    <property type="entry name" value="ACETYLTRANSFERASE"/>
    <property type="match status" value="1"/>
</dbReference>
<dbReference type="RefSeq" id="WP_112344568.1">
    <property type="nucleotide sequence ID" value="NZ_QMKK01000054.1"/>
</dbReference>
<proteinExistence type="predicted"/>
<dbReference type="GO" id="GO:0016020">
    <property type="term" value="C:membrane"/>
    <property type="evidence" value="ECO:0007669"/>
    <property type="project" value="TreeGrafter"/>
</dbReference>
<evidence type="ECO:0000313" key="3">
    <source>
        <dbReference type="EMBL" id="RAX38072.1"/>
    </source>
</evidence>
<reference evidence="3 4" key="1">
    <citation type="submission" date="2018-06" db="EMBL/GenBank/DDBJ databases">
        <title>Whole Genome Sequence of an efficient microsymbiont, Rhizobium tropici.</title>
        <authorList>
            <person name="Srinivasan R."/>
            <person name="Singh H.V."/>
            <person name="Srivastava R."/>
            <person name="Kumari B."/>
            <person name="Radhakrishna A."/>
        </authorList>
    </citation>
    <scope>NUCLEOTIDE SEQUENCE [LARGE SCALE GENOMIC DNA]</scope>
    <source>
        <strain evidence="3 4">IGFRI Rhizo-19</strain>
    </source>
</reference>
<keyword evidence="1" id="KW-0472">Membrane</keyword>
<evidence type="ECO:0000256" key="1">
    <source>
        <dbReference type="SAM" id="Phobius"/>
    </source>
</evidence>
<comment type="caution">
    <text evidence="3">The sequence shown here is derived from an EMBL/GenBank/DDBJ whole genome shotgun (WGS) entry which is preliminary data.</text>
</comment>
<feature type="transmembrane region" description="Helical" evidence="1">
    <location>
        <begin position="119"/>
        <end position="144"/>
    </location>
</feature>
<protein>
    <submittedName>
        <fullName evidence="3">Acyltransferase</fullName>
    </submittedName>
</protein>
<keyword evidence="1" id="KW-0812">Transmembrane</keyword>
<accession>A0A329Y829</accession>
<name>A0A329Y829_RHITR</name>
<organism evidence="3 4">
    <name type="scientific">Rhizobium tropici</name>
    <dbReference type="NCBI Taxonomy" id="398"/>
    <lineage>
        <taxon>Bacteria</taxon>
        <taxon>Pseudomonadati</taxon>
        <taxon>Pseudomonadota</taxon>
        <taxon>Alphaproteobacteria</taxon>
        <taxon>Hyphomicrobiales</taxon>
        <taxon>Rhizobiaceae</taxon>
        <taxon>Rhizobium/Agrobacterium group</taxon>
        <taxon>Rhizobium</taxon>
    </lineage>
</organism>
<dbReference type="OrthoDB" id="9767863at2"/>
<dbReference type="GO" id="GO:0000271">
    <property type="term" value="P:polysaccharide biosynthetic process"/>
    <property type="evidence" value="ECO:0007669"/>
    <property type="project" value="TreeGrafter"/>
</dbReference>
<feature type="transmembrane region" description="Helical" evidence="1">
    <location>
        <begin position="71"/>
        <end position="91"/>
    </location>
</feature>
<feature type="transmembrane region" description="Helical" evidence="1">
    <location>
        <begin position="7"/>
        <end position="24"/>
    </location>
</feature>
<feature type="domain" description="Acyltransferase 3" evidence="2">
    <location>
        <begin position="5"/>
        <end position="309"/>
    </location>
</feature>
<feature type="transmembrane region" description="Helical" evidence="1">
    <location>
        <begin position="30"/>
        <end position="50"/>
    </location>
</feature>
<dbReference type="PANTHER" id="PTHR23028:SF53">
    <property type="entry name" value="ACYL_TRANSF_3 DOMAIN-CONTAINING PROTEIN"/>
    <property type="match status" value="1"/>
</dbReference>
<gene>
    <name evidence="3" type="ORF">DQ393_25915</name>
</gene>
<keyword evidence="3" id="KW-0808">Transferase</keyword>